<dbReference type="Gene3D" id="1.25.40.1040">
    <property type="match status" value="1"/>
</dbReference>
<dbReference type="OrthoDB" id="1874341at2759"/>
<dbReference type="Proteomes" id="UP001143981">
    <property type="component" value="Unassembled WGS sequence"/>
</dbReference>
<keyword evidence="2" id="KW-1185">Reference proteome</keyword>
<reference evidence="1" key="1">
    <citation type="submission" date="2022-07" db="EMBL/GenBank/DDBJ databases">
        <title>Phylogenomic reconstructions and comparative analyses of Kickxellomycotina fungi.</title>
        <authorList>
            <person name="Reynolds N.K."/>
            <person name="Stajich J.E."/>
            <person name="Barry K."/>
            <person name="Grigoriev I.V."/>
            <person name="Crous P."/>
            <person name="Smith M.E."/>
        </authorList>
    </citation>
    <scope>NUCLEOTIDE SEQUENCE</scope>
    <source>
        <strain evidence="1">BCRC 34381</strain>
    </source>
</reference>
<protein>
    <submittedName>
        <fullName evidence="1">N-alpha-acetyltransferase 25, NatB auxiliary subunit</fullName>
    </submittedName>
</protein>
<dbReference type="InterPro" id="IPR011990">
    <property type="entry name" value="TPR-like_helical_dom_sf"/>
</dbReference>
<dbReference type="PANTHER" id="PTHR22767:SF3">
    <property type="entry name" value="N-ALPHA-ACETYLTRANSFERASE 25, NATB AUXILIARY SUBUNIT"/>
    <property type="match status" value="1"/>
</dbReference>
<sequence length="217" mass="24005">MEARQLRPVYDALDRSDLKQALRESDRLLHKHPNHYGARALKTFVLAKSGQPGEAMALGQSLLDTPPALANHHVQQGLALAFRVLGRPSEEIAVYTAALASSPGSEPLRCKIYMAAARNRMFKEQHLAAVELTKLSKDQKYVWWLITSLLLQAKSPSDQTTGRVQVTLAERMAERALAGGQLTTLEELRIYLDVLDLQGKHDDMLRVLGADANLAAM</sequence>
<dbReference type="GO" id="GO:0031416">
    <property type="term" value="C:NatB complex"/>
    <property type="evidence" value="ECO:0007669"/>
    <property type="project" value="TreeGrafter"/>
</dbReference>
<evidence type="ECO:0000313" key="2">
    <source>
        <dbReference type="Proteomes" id="UP001143981"/>
    </source>
</evidence>
<dbReference type="SUPFAM" id="SSF48452">
    <property type="entry name" value="TPR-like"/>
    <property type="match status" value="1"/>
</dbReference>
<name>A0A9W7Y9R0_9FUNG</name>
<dbReference type="PANTHER" id="PTHR22767">
    <property type="entry name" value="N-TERMINAL ACETYLTRANSFERASE-RELATED"/>
    <property type="match status" value="1"/>
</dbReference>
<feature type="non-terminal residue" evidence="1">
    <location>
        <position position="217"/>
    </location>
</feature>
<dbReference type="EMBL" id="JANBOI010001497">
    <property type="protein sequence ID" value="KAJ1726544.1"/>
    <property type="molecule type" value="Genomic_DNA"/>
</dbReference>
<organism evidence="1 2">
    <name type="scientific">Coemansia biformis</name>
    <dbReference type="NCBI Taxonomy" id="1286918"/>
    <lineage>
        <taxon>Eukaryota</taxon>
        <taxon>Fungi</taxon>
        <taxon>Fungi incertae sedis</taxon>
        <taxon>Zoopagomycota</taxon>
        <taxon>Kickxellomycotina</taxon>
        <taxon>Kickxellomycetes</taxon>
        <taxon>Kickxellales</taxon>
        <taxon>Kickxellaceae</taxon>
        <taxon>Coemansia</taxon>
    </lineage>
</organism>
<proteinExistence type="predicted"/>
<accession>A0A9W7Y9R0</accession>
<dbReference type="AlphaFoldDB" id="A0A9W7Y9R0"/>
<comment type="caution">
    <text evidence="1">The sequence shown here is derived from an EMBL/GenBank/DDBJ whole genome shotgun (WGS) entry which is preliminary data.</text>
</comment>
<evidence type="ECO:0000313" key="1">
    <source>
        <dbReference type="EMBL" id="KAJ1726544.1"/>
    </source>
</evidence>
<gene>
    <name evidence="1" type="primary">NAA25</name>
    <name evidence="1" type="ORF">LPJ61_005117</name>
</gene>